<dbReference type="PANTHER" id="PTHR10000:SF23">
    <property type="entry name" value="5-AMINO-6-(5-PHOSPHO-D-RIBITYLAMINO)URACIL PHOSPHATASE YITU"/>
    <property type="match status" value="1"/>
</dbReference>
<dbReference type="GO" id="GO:0016791">
    <property type="term" value="F:phosphatase activity"/>
    <property type="evidence" value="ECO:0007669"/>
    <property type="project" value="TreeGrafter"/>
</dbReference>
<dbReference type="SFLD" id="SFLDS00003">
    <property type="entry name" value="Haloacid_Dehalogenase"/>
    <property type="match status" value="1"/>
</dbReference>
<gene>
    <name evidence="1" type="ORF">GGQ92_001403</name>
</gene>
<dbReference type="SFLD" id="SFLDG01140">
    <property type="entry name" value="C2.B:_Phosphomannomutase_and_P"/>
    <property type="match status" value="1"/>
</dbReference>
<dbReference type="Proteomes" id="UP000572212">
    <property type="component" value="Unassembled WGS sequence"/>
</dbReference>
<dbReference type="InterPro" id="IPR006379">
    <property type="entry name" value="HAD-SF_hydro_IIB"/>
</dbReference>
<protein>
    <recommendedName>
        <fullName evidence="3">Cof-type HAD-IIB family hydrolase</fullName>
    </recommendedName>
</protein>
<keyword evidence="2" id="KW-1185">Reference proteome</keyword>
<dbReference type="NCBIfam" id="TIGR01484">
    <property type="entry name" value="HAD-SF-IIB"/>
    <property type="match status" value="1"/>
</dbReference>
<dbReference type="SUPFAM" id="SSF56784">
    <property type="entry name" value="HAD-like"/>
    <property type="match status" value="1"/>
</dbReference>
<dbReference type="Pfam" id="PF08282">
    <property type="entry name" value="Hydrolase_3"/>
    <property type="match status" value="1"/>
</dbReference>
<accession>A0A841RL71</accession>
<name>A0A841RL71_9BACI</name>
<dbReference type="InterPro" id="IPR023214">
    <property type="entry name" value="HAD_sf"/>
</dbReference>
<dbReference type="AlphaFoldDB" id="A0A841RL71"/>
<reference evidence="1 2" key="1">
    <citation type="submission" date="2020-08" db="EMBL/GenBank/DDBJ databases">
        <title>Genomic Encyclopedia of Type Strains, Phase IV (KMG-IV): sequencing the most valuable type-strain genomes for metagenomic binning, comparative biology and taxonomic classification.</title>
        <authorList>
            <person name="Goeker M."/>
        </authorList>
    </citation>
    <scope>NUCLEOTIDE SEQUENCE [LARGE SCALE GENOMIC DNA]</scope>
    <source>
        <strain evidence="1 2">DSM 11805</strain>
    </source>
</reference>
<dbReference type="RefSeq" id="WP_184246161.1">
    <property type="nucleotide sequence ID" value="NZ_BAAACU010000028.1"/>
</dbReference>
<dbReference type="EMBL" id="JACHON010000004">
    <property type="protein sequence ID" value="MBB6512617.1"/>
    <property type="molecule type" value="Genomic_DNA"/>
</dbReference>
<dbReference type="GO" id="GO:0000287">
    <property type="term" value="F:magnesium ion binding"/>
    <property type="evidence" value="ECO:0007669"/>
    <property type="project" value="TreeGrafter"/>
</dbReference>
<dbReference type="InterPro" id="IPR000150">
    <property type="entry name" value="Cof"/>
</dbReference>
<evidence type="ECO:0008006" key="3">
    <source>
        <dbReference type="Google" id="ProtNLM"/>
    </source>
</evidence>
<sequence>MRNTRYLIALDLDGTLLTKNKTISHTTKKTIQKLMNQGHIVVIATGRPHRASIMYYKELGLQTPMVNFNGAFIHHPYDNNWDAVHSPLPNRTAKEIIQSCYKLEVDNILAEIQDDIYLDQYDESIIQFFTNPEESEQITIGSLKNNLKGDPTSLMIQPKEGKVDSIREYLDKHHASIIEHRKWGVPWDVIEIVKKGVNKATGLEKVAHYFNIPAANIIAFGDEDNDLEMIEYAGIGVAMGNAIDELKEKATHVTSSNDEDGIGKFLEAYFNEKIQHTFTN</sequence>
<organism evidence="1 2">
    <name type="scientific">Gracilibacillus halotolerans</name>
    <dbReference type="NCBI Taxonomy" id="74386"/>
    <lineage>
        <taxon>Bacteria</taxon>
        <taxon>Bacillati</taxon>
        <taxon>Bacillota</taxon>
        <taxon>Bacilli</taxon>
        <taxon>Bacillales</taxon>
        <taxon>Bacillaceae</taxon>
        <taxon>Gracilibacillus</taxon>
    </lineage>
</organism>
<dbReference type="PROSITE" id="PS01228">
    <property type="entry name" value="COF_1"/>
    <property type="match status" value="1"/>
</dbReference>
<comment type="caution">
    <text evidence="1">The sequence shown here is derived from an EMBL/GenBank/DDBJ whole genome shotgun (WGS) entry which is preliminary data.</text>
</comment>
<proteinExistence type="predicted"/>
<dbReference type="GO" id="GO:0005829">
    <property type="term" value="C:cytosol"/>
    <property type="evidence" value="ECO:0007669"/>
    <property type="project" value="TreeGrafter"/>
</dbReference>
<dbReference type="CDD" id="cd07516">
    <property type="entry name" value="HAD_Pase"/>
    <property type="match status" value="1"/>
</dbReference>
<evidence type="ECO:0000313" key="2">
    <source>
        <dbReference type="Proteomes" id="UP000572212"/>
    </source>
</evidence>
<dbReference type="Gene3D" id="3.30.1240.10">
    <property type="match status" value="1"/>
</dbReference>
<dbReference type="NCBIfam" id="TIGR00099">
    <property type="entry name" value="Cof-subfamily"/>
    <property type="match status" value="1"/>
</dbReference>
<dbReference type="PANTHER" id="PTHR10000">
    <property type="entry name" value="PHOSPHOSERINE PHOSPHATASE"/>
    <property type="match status" value="1"/>
</dbReference>
<dbReference type="Gene3D" id="3.40.50.1000">
    <property type="entry name" value="HAD superfamily/HAD-like"/>
    <property type="match status" value="1"/>
</dbReference>
<evidence type="ECO:0000313" key="1">
    <source>
        <dbReference type="EMBL" id="MBB6512617.1"/>
    </source>
</evidence>
<dbReference type="InterPro" id="IPR036412">
    <property type="entry name" value="HAD-like_sf"/>
</dbReference>